<dbReference type="InterPro" id="IPR036955">
    <property type="entry name" value="AP2/ERF_dom_sf"/>
</dbReference>
<dbReference type="GO" id="GO:0003677">
    <property type="term" value="F:DNA binding"/>
    <property type="evidence" value="ECO:0007669"/>
    <property type="project" value="UniProtKB-KW"/>
</dbReference>
<dbReference type="PROSITE" id="PS51032">
    <property type="entry name" value="AP2_ERF"/>
    <property type="match status" value="1"/>
</dbReference>
<dbReference type="PANTHER" id="PTHR31190">
    <property type="entry name" value="DNA-BINDING DOMAIN"/>
    <property type="match status" value="1"/>
</dbReference>
<dbReference type="PRINTS" id="PR00367">
    <property type="entry name" value="ETHRSPELEMNT"/>
</dbReference>
<keyword evidence="6" id="KW-1185">Reference proteome</keyword>
<dbReference type="InterPro" id="IPR044808">
    <property type="entry name" value="ERF_plant"/>
</dbReference>
<dbReference type="SUPFAM" id="SSF54171">
    <property type="entry name" value="DNA-binding domain"/>
    <property type="match status" value="1"/>
</dbReference>
<dbReference type="Gene3D" id="3.30.730.10">
    <property type="entry name" value="AP2/ERF domain"/>
    <property type="match status" value="1"/>
</dbReference>
<dbReference type="GO" id="GO:0005634">
    <property type="term" value="C:nucleus"/>
    <property type="evidence" value="ECO:0007669"/>
    <property type="project" value="UniProtKB-SubCell"/>
</dbReference>
<reference evidence="7" key="1">
    <citation type="submission" date="2025-08" db="UniProtKB">
        <authorList>
            <consortium name="RefSeq"/>
        </authorList>
    </citation>
    <scope>IDENTIFICATION</scope>
</reference>
<dbReference type="SMART" id="SM00380">
    <property type="entry name" value="AP2"/>
    <property type="match status" value="1"/>
</dbReference>
<dbReference type="Proteomes" id="UP000189703">
    <property type="component" value="Unplaced"/>
</dbReference>
<evidence type="ECO:0000256" key="2">
    <source>
        <dbReference type="ARBA" id="ARBA00023015"/>
    </source>
</evidence>
<proteinExistence type="predicted"/>
<evidence type="ECO:0000256" key="1">
    <source>
        <dbReference type="ARBA" id="ARBA00004123"/>
    </source>
</evidence>
<dbReference type="AlphaFoldDB" id="A0A1U8A2E5"/>
<dbReference type="InterPro" id="IPR001471">
    <property type="entry name" value="AP2/ERF_dom"/>
</dbReference>
<keyword evidence="2" id="KW-0805">Transcription regulation</keyword>
<dbReference type="CDD" id="cd00018">
    <property type="entry name" value="AP2"/>
    <property type="match status" value="1"/>
</dbReference>
<evidence type="ECO:0000256" key="5">
    <source>
        <dbReference type="ARBA" id="ARBA00023242"/>
    </source>
</evidence>
<dbReference type="OrthoDB" id="740418at2759"/>
<dbReference type="InterPro" id="IPR016177">
    <property type="entry name" value="DNA-bd_dom_sf"/>
</dbReference>
<dbReference type="Pfam" id="PF00847">
    <property type="entry name" value="AP2"/>
    <property type="match status" value="1"/>
</dbReference>
<name>A0A1U8A2E5_NELNU</name>
<dbReference type="GO" id="GO:0009873">
    <property type="term" value="P:ethylene-activated signaling pathway"/>
    <property type="evidence" value="ECO:0007669"/>
    <property type="project" value="InterPro"/>
</dbReference>
<evidence type="ECO:0000256" key="3">
    <source>
        <dbReference type="ARBA" id="ARBA00023125"/>
    </source>
</evidence>
<sequence length="281" mass="31225">MAIGLEHCTSPDGLLENVWANFIAGTAPGEGGTSNTPTLSQTWEDPSNLNGKDGSMELLQRLPSLGRWVSMGAETWEELLNGIIPASNIEPSGNLDSECSESSSASKPNAARVEVVTRHFRGVRKRPWGRYAAEIRDSSRKGVRVWLGTFDTAEEAALAYDKAALRMRGPRAYLNFPLKMVAEAMEDRHSGQDFNCTSEYSQECFATELNHSLFPSHGCIEKTLNPRKRSNRDWDYNDEMMIKAPAWKTQPSVEEKLGNESDILEFQDLGSDYLDSLLSSL</sequence>
<evidence type="ECO:0000313" key="6">
    <source>
        <dbReference type="Proteomes" id="UP000189703"/>
    </source>
</evidence>
<keyword evidence="4" id="KW-0804">Transcription</keyword>
<accession>A0A1U8A2E5</accession>
<protein>
    <submittedName>
        <fullName evidence="7">Ethylene-responsive transcription factor ERF091</fullName>
    </submittedName>
</protein>
<comment type="subcellular location">
    <subcellularLocation>
        <location evidence="1">Nucleus</location>
    </subcellularLocation>
</comment>
<evidence type="ECO:0000256" key="4">
    <source>
        <dbReference type="ARBA" id="ARBA00023163"/>
    </source>
</evidence>
<dbReference type="GeneID" id="104599517"/>
<keyword evidence="5" id="KW-0539">Nucleus</keyword>
<dbReference type="KEGG" id="nnu:104599517"/>
<gene>
    <name evidence="7" type="primary">LOC104599517</name>
</gene>
<dbReference type="FunFam" id="3.30.730.10:FF:000001">
    <property type="entry name" value="Ethylene-responsive transcription factor 2"/>
    <property type="match status" value="1"/>
</dbReference>
<organism evidence="6 7">
    <name type="scientific">Nelumbo nucifera</name>
    <name type="common">Sacred lotus</name>
    <dbReference type="NCBI Taxonomy" id="4432"/>
    <lineage>
        <taxon>Eukaryota</taxon>
        <taxon>Viridiplantae</taxon>
        <taxon>Streptophyta</taxon>
        <taxon>Embryophyta</taxon>
        <taxon>Tracheophyta</taxon>
        <taxon>Spermatophyta</taxon>
        <taxon>Magnoliopsida</taxon>
        <taxon>Proteales</taxon>
        <taxon>Nelumbonaceae</taxon>
        <taxon>Nelumbo</taxon>
    </lineage>
</organism>
<keyword evidence="3" id="KW-0238">DNA-binding</keyword>
<dbReference type="FunCoup" id="A0A1U8A2E5">
    <property type="interactions" value="27"/>
</dbReference>
<dbReference type="RefSeq" id="XP_010260392.1">
    <property type="nucleotide sequence ID" value="XM_010262090.2"/>
</dbReference>
<dbReference type="OMA" id="DCFNICS"/>
<dbReference type="eggNOG" id="ENOG502QUTV">
    <property type="taxonomic scope" value="Eukaryota"/>
</dbReference>
<evidence type="ECO:0000313" key="7">
    <source>
        <dbReference type="RefSeq" id="XP_010260392.1"/>
    </source>
</evidence>
<dbReference type="GO" id="GO:0003700">
    <property type="term" value="F:DNA-binding transcription factor activity"/>
    <property type="evidence" value="ECO:0007669"/>
    <property type="project" value="InterPro"/>
</dbReference>